<keyword evidence="4 6" id="KW-1133">Transmembrane helix</keyword>
<protein>
    <recommendedName>
        <fullName evidence="8">YihY/virulence factor BrkB family protein</fullName>
    </recommendedName>
</protein>
<comment type="subcellular location">
    <subcellularLocation>
        <location evidence="1">Cell membrane</location>
        <topology evidence="1">Multi-pass membrane protein</topology>
    </subcellularLocation>
</comment>
<evidence type="ECO:0000256" key="6">
    <source>
        <dbReference type="SAM" id="Phobius"/>
    </source>
</evidence>
<dbReference type="Pfam" id="PF03631">
    <property type="entry name" value="Virul_fac_BrkB"/>
    <property type="match status" value="1"/>
</dbReference>
<gene>
    <name evidence="7" type="ORF">LCGC14_2953050</name>
</gene>
<comment type="caution">
    <text evidence="7">The sequence shown here is derived from an EMBL/GenBank/DDBJ whole genome shotgun (WGS) entry which is preliminary data.</text>
</comment>
<reference evidence="7" key="1">
    <citation type="journal article" date="2015" name="Nature">
        <title>Complex archaea that bridge the gap between prokaryotes and eukaryotes.</title>
        <authorList>
            <person name="Spang A."/>
            <person name="Saw J.H."/>
            <person name="Jorgensen S.L."/>
            <person name="Zaremba-Niedzwiedzka K."/>
            <person name="Martijn J."/>
            <person name="Lind A.E."/>
            <person name="van Eijk R."/>
            <person name="Schleper C."/>
            <person name="Guy L."/>
            <person name="Ettema T.J."/>
        </authorList>
    </citation>
    <scope>NUCLEOTIDE SEQUENCE</scope>
</reference>
<sequence>MTDLISKLTTFFKVSLWHELPEKSHLLMRFLINWLRVTYIMVRELATGDLNLRAMSLVYTTLLSLVPLIAVAFSVLKAFGVHNQIEPVLLSIFEPLGARGQEITVSIIGFVENVKVG</sequence>
<dbReference type="EMBL" id="LAZR01059563">
    <property type="protein sequence ID" value="KKK67541.1"/>
    <property type="molecule type" value="Genomic_DNA"/>
</dbReference>
<evidence type="ECO:0000256" key="1">
    <source>
        <dbReference type="ARBA" id="ARBA00004651"/>
    </source>
</evidence>
<keyword evidence="5 6" id="KW-0472">Membrane</keyword>
<accession>A0A0F9A5V0</accession>
<dbReference type="InterPro" id="IPR017039">
    <property type="entry name" value="Virul_fac_BrkB"/>
</dbReference>
<dbReference type="GO" id="GO:0005886">
    <property type="term" value="C:plasma membrane"/>
    <property type="evidence" value="ECO:0007669"/>
    <property type="project" value="UniProtKB-SubCell"/>
</dbReference>
<evidence type="ECO:0000256" key="2">
    <source>
        <dbReference type="ARBA" id="ARBA00022475"/>
    </source>
</evidence>
<evidence type="ECO:0000256" key="5">
    <source>
        <dbReference type="ARBA" id="ARBA00023136"/>
    </source>
</evidence>
<evidence type="ECO:0000313" key="7">
    <source>
        <dbReference type="EMBL" id="KKK67541.1"/>
    </source>
</evidence>
<evidence type="ECO:0008006" key="8">
    <source>
        <dbReference type="Google" id="ProtNLM"/>
    </source>
</evidence>
<evidence type="ECO:0000256" key="3">
    <source>
        <dbReference type="ARBA" id="ARBA00022692"/>
    </source>
</evidence>
<evidence type="ECO:0000256" key="4">
    <source>
        <dbReference type="ARBA" id="ARBA00022989"/>
    </source>
</evidence>
<dbReference type="AlphaFoldDB" id="A0A0F9A5V0"/>
<proteinExistence type="predicted"/>
<keyword evidence="3 6" id="KW-0812">Transmembrane</keyword>
<name>A0A0F9A5V0_9ZZZZ</name>
<feature type="transmembrane region" description="Helical" evidence="6">
    <location>
        <begin position="54"/>
        <end position="76"/>
    </location>
</feature>
<keyword evidence="2" id="KW-1003">Cell membrane</keyword>
<organism evidence="7">
    <name type="scientific">marine sediment metagenome</name>
    <dbReference type="NCBI Taxonomy" id="412755"/>
    <lineage>
        <taxon>unclassified sequences</taxon>
        <taxon>metagenomes</taxon>
        <taxon>ecological metagenomes</taxon>
    </lineage>
</organism>
<feature type="non-terminal residue" evidence="7">
    <location>
        <position position="117"/>
    </location>
</feature>